<keyword evidence="4" id="KW-1185">Reference proteome</keyword>
<name>E2AMK1_CAMFO</name>
<feature type="coiled-coil region" evidence="1">
    <location>
        <begin position="245"/>
        <end position="272"/>
    </location>
</feature>
<dbReference type="InParanoid" id="E2AMK1"/>
<feature type="region of interest" description="Disordered" evidence="2">
    <location>
        <begin position="63"/>
        <end position="100"/>
    </location>
</feature>
<dbReference type="AlphaFoldDB" id="E2AMK1"/>
<organism evidence="4">
    <name type="scientific">Camponotus floridanus</name>
    <name type="common">Florida carpenter ant</name>
    <dbReference type="NCBI Taxonomy" id="104421"/>
    <lineage>
        <taxon>Eukaryota</taxon>
        <taxon>Metazoa</taxon>
        <taxon>Ecdysozoa</taxon>
        <taxon>Arthropoda</taxon>
        <taxon>Hexapoda</taxon>
        <taxon>Insecta</taxon>
        <taxon>Pterygota</taxon>
        <taxon>Neoptera</taxon>
        <taxon>Endopterygota</taxon>
        <taxon>Hymenoptera</taxon>
        <taxon>Apocrita</taxon>
        <taxon>Aculeata</taxon>
        <taxon>Formicoidea</taxon>
        <taxon>Formicidae</taxon>
        <taxon>Formicinae</taxon>
        <taxon>Camponotus</taxon>
    </lineage>
</organism>
<evidence type="ECO:0000256" key="2">
    <source>
        <dbReference type="SAM" id="MobiDB-lite"/>
    </source>
</evidence>
<keyword evidence="1" id="KW-0175">Coiled coil</keyword>
<feature type="compositionally biased region" description="Basic residues" evidence="2">
    <location>
        <begin position="68"/>
        <end position="79"/>
    </location>
</feature>
<evidence type="ECO:0000313" key="4">
    <source>
        <dbReference type="Proteomes" id="UP000000311"/>
    </source>
</evidence>
<evidence type="ECO:0000313" key="3">
    <source>
        <dbReference type="EMBL" id="EFN65321.1"/>
    </source>
</evidence>
<reference evidence="3 4" key="1">
    <citation type="journal article" date="2010" name="Science">
        <title>Genomic comparison of the ants Camponotus floridanus and Harpegnathos saltator.</title>
        <authorList>
            <person name="Bonasio R."/>
            <person name="Zhang G."/>
            <person name="Ye C."/>
            <person name="Mutti N.S."/>
            <person name="Fang X."/>
            <person name="Qin N."/>
            <person name="Donahue G."/>
            <person name="Yang P."/>
            <person name="Li Q."/>
            <person name="Li C."/>
            <person name="Zhang P."/>
            <person name="Huang Z."/>
            <person name="Berger S.L."/>
            <person name="Reinberg D."/>
            <person name="Wang J."/>
            <person name="Liebig J."/>
        </authorList>
    </citation>
    <scope>NUCLEOTIDE SEQUENCE [LARGE SCALE GENOMIC DNA]</scope>
    <source>
        <strain evidence="4">C129</strain>
    </source>
</reference>
<protein>
    <submittedName>
        <fullName evidence="3">Uncharacterized protein</fullName>
    </submittedName>
</protein>
<dbReference type="EMBL" id="GL440824">
    <property type="protein sequence ID" value="EFN65321.1"/>
    <property type="molecule type" value="Genomic_DNA"/>
</dbReference>
<accession>E2AMK1</accession>
<evidence type="ECO:0000256" key="1">
    <source>
        <dbReference type="SAM" id="Coils"/>
    </source>
</evidence>
<feature type="compositionally biased region" description="Basic and acidic residues" evidence="2">
    <location>
        <begin position="80"/>
        <end position="90"/>
    </location>
</feature>
<proteinExistence type="predicted"/>
<gene>
    <name evidence="3" type="ORF">EAG_14911</name>
</gene>
<sequence>MKKYFAAAVAFLDRARYVCEPRSRSKHARRAITSRASRSVRPGCGRQKEAVSCIRCALAGTRKEPREKKRGRRTRARARARAEGEAEGRMTPDPTNTEVQRITEQHRAEKFSRRENVLYVTVPQSQRSAGKHKSEDVYNDTRISGTKWSRYSDYHREKHSRRILIAFKYLIEQAEDGQQKLKRKDARGRRKAFPSGNLRYFSSFKVREEKIAITKLHRKPLLSHKLSFLKKIPADIDMAYRLHYIDFDKTNLDEIQMNFDKLQQRMKRSTMRDIFEAKHYRQVFCLHLSYNESQSLRLLIQLCCAPYPKVVTYFNLSTTSIHIRRLSTTAVVGGYFLLGLYIQNILKRHYTFFSVAISTFSLSYQRKRTLYSSFANRRLAVAGSNKKAIDVLLDLFHAIDIANIVKGDL</sequence>
<dbReference type="Proteomes" id="UP000000311">
    <property type="component" value="Unassembled WGS sequence"/>
</dbReference>